<dbReference type="Proteomes" id="UP000249061">
    <property type="component" value="Unassembled WGS sequence"/>
</dbReference>
<evidence type="ECO:0000256" key="1">
    <source>
        <dbReference type="SAM" id="Phobius"/>
    </source>
</evidence>
<dbReference type="AlphaFoldDB" id="A0A2W5T258"/>
<keyword evidence="1" id="KW-1133">Transmembrane helix</keyword>
<evidence type="ECO:0000313" key="2">
    <source>
        <dbReference type="EMBL" id="PZR06046.1"/>
    </source>
</evidence>
<keyword evidence="1" id="KW-0472">Membrane</keyword>
<organism evidence="2 3">
    <name type="scientific">Archangium gephyra</name>
    <dbReference type="NCBI Taxonomy" id="48"/>
    <lineage>
        <taxon>Bacteria</taxon>
        <taxon>Pseudomonadati</taxon>
        <taxon>Myxococcota</taxon>
        <taxon>Myxococcia</taxon>
        <taxon>Myxococcales</taxon>
        <taxon>Cystobacterineae</taxon>
        <taxon>Archangiaceae</taxon>
        <taxon>Archangium</taxon>
    </lineage>
</organism>
<feature type="transmembrane region" description="Helical" evidence="1">
    <location>
        <begin position="33"/>
        <end position="50"/>
    </location>
</feature>
<evidence type="ECO:0000313" key="3">
    <source>
        <dbReference type="Proteomes" id="UP000249061"/>
    </source>
</evidence>
<proteinExistence type="predicted"/>
<name>A0A2W5T258_9BACT</name>
<comment type="caution">
    <text evidence="2">The sequence shown here is derived from an EMBL/GenBank/DDBJ whole genome shotgun (WGS) entry which is preliminary data.</text>
</comment>
<keyword evidence="1" id="KW-0812">Transmembrane</keyword>
<reference evidence="2 3" key="1">
    <citation type="submission" date="2017-08" db="EMBL/GenBank/DDBJ databases">
        <title>Infants hospitalized years apart are colonized by the same room-sourced microbial strains.</title>
        <authorList>
            <person name="Brooks B."/>
            <person name="Olm M.R."/>
            <person name="Firek B.A."/>
            <person name="Baker R."/>
            <person name="Thomas B.C."/>
            <person name="Morowitz M.J."/>
            <person name="Banfield J.F."/>
        </authorList>
    </citation>
    <scope>NUCLEOTIDE SEQUENCE [LARGE SCALE GENOMIC DNA]</scope>
    <source>
        <strain evidence="2">S2_003_000_R2_14</strain>
    </source>
</reference>
<protein>
    <submittedName>
        <fullName evidence="2">Uncharacterized protein</fullName>
    </submittedName>
</protein>
<sequence length="120" mass="13029">MNVSLQIRDSQRDPVTAELEVTAFGLGQRIGRAAIRLVVCWALAVATVFVPLLHFVLVPGFAVLGPVLAFLAFRPTVKVTSPTVTCPRCRERSTIEDGTTGWPATLRCSHCSTTFFAKPT</sequence>
<gene>
    <name evidence="2" type="ORF">DI536_30955</name>
</gene>
<accession>A0A2W5T258</accession>
<dbReference type="EMBL" id="QFQP01000040">
    <property type="protein sequence ID" value="PZR06046.1"/>
    <property type="molecule type" value="Genomic_DNA"/>
</dbReference>